<accession>A0A0V8DLF5</accession>
<dbReference type="Gene3D" id="3.10.620.30">
    <property type="match status" value="1"/>
</dbReference>
<comment type="caution">
    <text evidence="2">The sequence shown here is derived from an EMBL/GenBank/DDBJ whole genome shotgun (WGS) entry which is preliminary data.</text>
</comment>
<evidence type="ECO:0000313" key="3">
    <source>
        <dbReference type="Proteomes" id="UP000053612"/>
    </source>
</evidence>
<keyword evidence="1" id="KW-0732">Signal</keyword>
<organism evidence="2 3">
    <name type="scientific">Lactococcus lactis subsp. lactis</name>
    <name type="common">Streptococcus lactis</name>
    <dbReference type="NCBI Taxonomy" id="1360"/>
    <lineage>
        <taxon>Bacteria</taxon>
        <taxon>Bacillati</taxon>
        <taxon>Bacillota</taxon>
        <taxon>Bacilli</taxon>
        <taxon>Lactobacillales</taxon>
        <taxon>Streptococcaceae</taxon>
        <taxon>Lactococcus</taxon>
    </lineage>
</organism>
<dbReference type="AlphaFoldDB" id="A0A0V8DLF5"/>
<dbReference type="EMBL" id="LKLS01000214">
    <property type="protein sequence ID" value="KSU14374.1"/>
    <property type="molecule type" value="Genomic_DNA"/>
</dbReference>
<feature type="signal peptide" evidence="1">
    <location>
        <begin position="1"/>
        <end position="26"/>
    </location>
</feature>
<name>A0A0V8DLF5_LACLL</name>
<dbReference type="Proteomes" id="UP000053612">
    <property type="component" value="Unassembled WGS sequence"/>
</dbReference>
<reference evidence="3" key="1">
    <citation type="submission" date="2015-10" db="EMBL/GenBank/DDBJ databases">
        <title>Draft Genome Sequences of 11 Lactococcus lactis subspecies cremoris strains.</title>
        <authorList>
            <person name="Wels M."/>
            <person name="Backus L."/>
            <person name="Boekhorst J."/>
            <person name="Dijkstra A."/>
            <person name="Beerthuizen M."/>
            <person name="Kelly W."/>
            <person name="Siezen R."/>
            <person name="Bachmann H."/>
            <person name="Van Hijum S."/>
        </authorList>
    </citation>
    <scope>NUCLEOTIDE SEQUENCE [LARGE SCALE GENOMIC DNA]</scope>
    <source>
        <strain evidence="3">LMG9449</strain>
    </source>
</reference>
<proteinExistence type="predicted"/>
<evidence type="ECO:0000256" key="1">
    <source>
        <dbReference type="SAM" id="SignalP"/>
    </source>
</evidence>
<sequence length="346" mass="38860">MIKHSIGGFSLILLISLFCFPMVSGAQTLDQGNHDFDKAVKDETHFFKKAPRFKLKLKNPQINSNYQPSSLDTEQEQLILQSSPNTISETQLFNLTDKELAVNYDWYDYNILHAFQMHSISPLEKGFPAIKLDNSQGEYVQAQYSKEQMQTVYKMMYDFSIALKGKNSRVQKVDAIVQLIDDKLQYSTDDSNEAQKSGDLYSRGLAIGVLESYVSVPQDDYGAGLEAYNIGGGVCQEYTELTQLGFLYAGLQSVVVDNITPELYAASSAGETDYLHTWNELNIGGSWYGADSTWTDTGKKGIYDSNWEVFSEKQSLVNDFYISLPAYGIDNYPQHTAIANSKTLKN</sequence>
<dbReference type="RefSeq" id="WP_058225472.1">
    <property type="nucleotide sequence ID" value="NZ_LKLS01000214.1"/>
</dbReference>
<dbReference type="PATRIC" id="fig|1360.109.peg.598"/>
<evidence type="ECO:0000313" key="2">
    <source>
        <dbReference type="EMBL" id="KSU14374.1"/>
    </source>
</evidence>
<protein>
    <recommendedName>
        <fullName evidence="4">Transglutaminase-like domain-containing protein</fullName>
    </recommendedName>
</protein>
<dbReference type="InterPro" id="IPR038765">
    <property type="entry name" value="Papain-like_cys_pep_sf"/>
</dbReference>
<dbReference type="SUPFAM" id="SSF54001">
    <property type="entry name" value="Cysteine proteinases"/>
    <property type="match status" value="1"/>
</dbReference>
<gene>
    <name evidence="2" type="ORF">LMG9449_2615</name>
</gene>
<feature type="chain" id="PRO_5006891457" description="Transglutaminase-like domain-containing protein" evidence="1">
    <location>
        <begin position="27"/>
        <end position="346"/>
    </location>
</feature>
<evidence type="ECO:0008006" key="4">
    <source>
        <dbReference type="Google" id="ProtNLM"/>
    </source>
</evidence>